<organism evidence="1 2">
    <name type="scientific">Shewanella violacea (strain JCM 10179 / CIP 106290 / LMG 19151 / DSS12)</name>
    <dbReference type="NCBI Taxonomy" id="637905"/>
    <lineage>
        <taxon>Bacteria</taxon>
        <taxon>Pseudomonadati</taxon>
        <taxon>Pseudomonadota</taxon>
        <taxon>Gammaproteobacteria</taxon>
        <taxon>Alteromonadales</taxon>
        <taxon>Shewanellaceae</taxon>
        <taxon>Shewanella</taxon>
    </lineage>
</organism>
<evidence type="ECO:0000313" key="2">
    <source>
        <dbReference type="Proteomes" id="UP000002350"/>
    </source>
</evidence>
<name>D4ZEE7_SHEVD</name>
<dbReference type="HOGENOM" id="CLU_3375985_0_0_6"/>
<dbReference type="KEGG" id="svo:SVI_0206"/>
<accession>D4ZEE7</accession>
<evidence type="ECO:0000313" key="1">
    <source>
        <dbReference type="EMBL" id="BAJ00177.1"/>
    </source>
</evidence>
<dbReference type="Proteomes" id="UP000002350">
    <property type="component" value="Chromosome"/>
</dbReference>
<dbReference type="AlphaFoldDB" id="D4ZEE7"/>
<gene>
    <name evidence="1" type="ordered locus">SVI_0206</name>
</gene>
<dbReference type="EMBL" id="AP011177">
    <property type="protein sequence ID" value="BAJ00177.1"/>
    <property type="molecule type" value="Genomic_DNA"/>
</dbReference>
<protein>
    <submittedName>
        <fullName evidence="1">Uncharacterized protein</fullName>
    </submittedName>
</protein>
<sequence length="34" mass="3753">MPIEAWSLVSLSMINLTKDIFANGGLNINIVKHI</sequence>
<keyword evidence="2" id="KW-1185">Reference proteome</keyword>
<proteinExistence type="predicted"/>
<reference evidence="2" key="1">
    <citation type="journal article" date="2010" name="Mol. Biosyst.">
        <title>Complete genome sequence and comparative analysis of Shewanella violacea, a psychrophilic and piezophilic bacterium from deep sea floor sediments.</title>
        <authorList>
            <person name="Aono E."/>
            <person name="Baba T."/>
            <person name="Ara T."/>
            <person name="Nishi T."/>
            <person name="Nakamichi T."/>
            <person name="Inamoto E."/>
            <person name="Toyonaga H."/>
            <person name="Hasegawa M."/>
            <person name="Takai Y."/>
            <person name="Okumura Y."/>
            <person name="Baba M."/>
            <person name="Tomita M."/>
            <person name="Kato C."/>
            <person name="Oshima T."/>
            <person name="Nakasone K."/>
            <person name="Mori H."/>
        </authorList>
    </citation>
    <scope>NUCLEOTIDE SEQUENCE [LARGE SCALE GENOMIC DNA]</scope>
    <source>
        <strain evidence="2">JCM 10179 / CIP 106290 / LMG 19151 / DSS12</strain>
    </source>
</reference>